<dbReference type="Proteomes" id="UP001597380">
    <property type="component" value="Unassembled WGS sequence"/>
</dbReference>
<keyword evidence="1" id="KW-0732">Signal</keyword>
<evidence type="ECO:0000313" key="3">
    <source>
        <dbReference type="Proteomes" id="UP001597380"/>
    </source>
</evidence>
<comment type="caution">
    <text evidence="2">The sequence shown here is derived from an EMBL/GenBank/DDBJ whole genome shotgun (WGS) entry which is preliminary data.</text>
</comment>
<feature type="chain" id="PRO_5045143755" description="Lipocalin-like domain-containing protein" evidence="1">
    <location>
        <begin position="21"/>
        <end position="106"/>
    </location>
</feature>
<name>A0ABW4XSX0_9GAMM</name>
<sequence>MIIRTLWIFSLLLLPFCCQAIDKSALQGKWVITAINGQKGEPRNDLWEFKDCQWIVWLDNKPMPADPYTLENNIIDLGYFQITVLELSERAMKTEQLGFVYTLKRL</sequence>
<feature type="signal peptide" evidence="1">
    <location>
        <begin position="1"/>
        <end position="20"/>
    </location>
</feature>
<proteinExistence type="predicted"/>
<evidence type="ECO:0000256" key="1">
    <source>
        <dbReference type="SAM" id="SignalP"/>
    </source>
</evidence>
<organism evidence="2 3">
    <name type="scientific">Corallincola platygyrae</name>
    <dbReference type="NCBI Taxonomy" id="1193278"/>
    <lineage>
        <taxon>Bacteria</taxon>
        <taxon>Pseudomonadati</taxon>
        <taxon>Pseudomonadota</taxon>
        <taxon>Gammaproteobacteria</taxon>
        <taxon>Alteromonadales</taxon>
        <taxon>Psychromonadaceae</taxon>
        <taxon>Corallincola</taxon>
    </lineage>
</organism>
<protein>
    <recommendedName>
        <fullName evidence="4">Lipocalin-like domain-containing protein</fullName>
    </recommendedName>
</protein>
<gene>
    <name evidence="2" type="ORF">ACFSJ3_15375</name>
</gene>
<keyword evidence="3" id="KW-1185">Reference proteome</keyword>
<reference evidence="3" key="1">
    <citation type="journal article" date="2019" name="Int. J. Syst. Evol. Microbiol.">
        <title>The Global Catalogue of Microorganisms (GCM) 10K type strain sequencing project: providing services to taxonomists for standard genome sequencing and annotation.</title>
        <authorList>
            <consortium name="The Broad Institute Genomics Platform"/>
            <consortium name="The Broad Institute Genome Sequencing Center for Infectious Disease"/>
            <person name="Wu L."/>
            <person name="Ma J."/>
        </authorList>
    </citation>
    <scope>NUCLEOTIDE SEQUENCE [LARGE SCALE GENOMIC DNA]</scope>
    <source>
        <strain evidence="3">CGMCC 1.10992</strain>
    </source>
</reference>
<evidence type="ECO:0000313" key="2">
    <source>
        <dbReference type="EMBL" id="MFD2097378.1"/>
    </source>
</evidence>
<dbReference type="RefSeq" id="WP_345340541.1">
    <property type="nucleotide sequence ID" value="NZ_BAABLI010000015.1"/>
</dbReference>
<accession>A0ABW4XSX0</accession>
<dbReference type="EMBL" id="JBHUHT010000017">
    <property type="protein sequence ID" value="MFD2097378.1"/>
    <property type="molecule type" value="Genomic_DNA"/>
</dbReference>
<evidence type="ECO:0008006" key="4">
    <source>
        <dbReference type="Google" id="ProtNLM"/>
    </source>
</evidence>